<feature type="domain" description="Glycosyl transferase family 1" evidence="6">
    <location>
        <begin position="604"/>
        <end position="751"/>
    </location>
</feature>
<feature type="transmembrane region" description="Helical" evidence="5">
    <location>
        <begin position="212"/>
        <end position="235"/>
    </location>
</feature>
<evidence type="ECO:0000256" key="2">
    <source>
        <dbReference type="ARBA" id="ARBA00022692"/>
    </source>
</evidence>
<feature type="transmembrane region" description="Helical" evidence="5">
    <location>
        <begin position="12"/>
        <end position="30"/>
    </location>
</feature>
<dbReference type="InterPro" id="IPR002797">
    <property type="entry name" value="Polysacc_synth"/>
</dbReference>
<evidence type="ECO:0000259" key="6">
    <source>
        <dbReference type="Pfam" id="PF00534"/>
    </source>
</evidence>
<dbReference type="Gene3D" id="3.40.50.2000">
    <property type="entry name" value="Glycogen Phosphorylase B"/>
    <property type="match status" value="2"/>
</dbReference>
<reference evidence="8 9" key="1">
    <citation type="journal article" date="2019" name="Int. J. Syst. Evol. Microbiol.">
        <title>The Global Catalogue of Microorganisms (GCM) 10K type strain sequencing project: providing services to taxonomists for standard genome sequencing and annotation.</title>
        <authorList>
            <consortium name="The Broad Institute Genomics Platform"/>
            <consortium name="The Broad Institute Genome Sequencing Center for Infectious Disease"/>
            <person name="Wu L."/>
            <person name="Ma J."/>
        </authorList>
    </citation>
    <scope>NUCLEOTIDE SEQUENCE [LARGE SCALE GENOMIC DNA]</scope>
    <source>
        <strain evidence="8 9">JCM 16240</strain>
    </source>
</reference>
<feature type="transmembrane region" description="Helical" evidence="5">
    <location>
        <begin position="76"/>
        <end position="103"/>
    </location>
</feature>
<dbReference type="EMBL" id="BAAAFN010000009">
    <property type="protein sequence ID" value="GAA0225567.1"/>
    <property type="molecule type" value="Genomic_DNA"/>
</dbReference>
<keyword evidence="3 5" id="KW-1133">Transmembrane helix</keyword>
<organism evidence="8 9">
    <name type="scientific">Castellaniella daejeonensis</name>
    <dbReference type="NCBI Taxonomy" id="659013"/>
    <lineage>
        <taxon>Bacteria</taxon>
        <taxon>Pseudomonadati</taxon>
        <taxon>Pseudomonadota</taxon>
        <taxon>Betaproteobacteria</taxon>
        <taxon>Burkholderiales</taxon>
        <taxon>Alcaligenaceae</taxon>
        <taxon>Castellaniella</taxon>
    </lineage>
</organism>
<evidence type="ECO:0000259" key="7">
    <source>
        <dbReference type="Pfam" id="PF13439"/>
    </source>
</evidence>
<sequence length="784" mass="82496">MGALVRNAGALYGVQLASYLVPLLEIPILARALGPTLYGQILFCQGLALTASVVAEYGFNLNAARQAAVHGSRSALAALFAQVMGAKTLLAVPMIAIGLLVWLSGYGGVALADPALVPFVIAYFLAFGYSPMWYFQGVERMAGPAALDVALRLCGLAGLAWVVSGPDDFHAALWILAVPPLLNTGLTLAWARRQIGSTRWDWRGAWRQLGQGFHFFVYRGAGSLSMAAVPVGLGMVAGQHAVGLFGPAEKLVKGMISLAQPLLMAVYPLCARTVGRGGQAAYGGAARLVVALGLLALVGALIGAWLGPWVLGLMLGAGFQQTYVVFGWLLCLVPLRVLNQALALVLLIPAGRARAASYAISGFSVAAVLAGAVLAQWHGGVGMAAGLLAGEILLCGALAFMSWRLVRGAGGKTDTGPPERLRILLVSTGLNMGGAERQVVDLADSLAALGHRVMIAYMVDGVALRPVSRRVALYPLRCTKTPMALLNGYVRLAAMVYRWRPDVVHSHMVHANLLARLTRLAVPMPRLVCTAHSNREGGRGVMLAYRLTDCLADVTTHVSRAAAAEYEQAGAVPEGSMVTVYNGIDMRRFQECAAGADSGAWPGPGGRRRVLSVGRLVPEKNQAALLHAFALVAGDHPDTDLWIAGDGPLRADLEALARTLGLVGRVFLMGERLDVPELMQAADLLVLSSRVEGFGLVVAEAMASGALVVATDVGGVAEVMGDHGFLVPPGDVAALAQGMAKALRMERSRASLLAACNRAYVSSRFDIRRITEDWLGIYRGTGAC</sequence>
<dbReference type="InterPro" id="IPR050194">
    <property type="entry name" value="Glycosyltransferase_grp1"/>
</dbReference>
<dbReference type="Pfam" id="PF00534">
    <property type="entry name" value="Glycos_transf_1"/>
    <property type="match status" value="1"/>
</dbReference>
<keyword evidence="4 5" id="KW-0472">Membrane</keyword>
<dbReference type="Proteomes" id="UP001501176">
    <property type="component" value="Unassembled WGS sequence"/>
</dbReference>
<dbReference type="Pfam" id="PF13439">
    <property type="entry name" value="Glyco_transf_4"/>
    <property type="match status" value="1"/>
</dbReference>
<feature type="transmembrane region" description="Helical" evidence="5">
    <location>
        <begin position="355"/>
        <end position="377"/>
    </location>
</feature>
<feature type="transmembrane region" description="Helical" evidence="5">
    <location>
        <begin position="115"/>
        <end position="135"/>
    </location>
</feature>
<feature type="transmembrane region" description="Helical" evidence="5">
    <location>
        <begin position="286"/>
        <end position="306"/>
    </location>
</feature>
<feature type="domain" description="Glycosyltransferase subfamily 4-like N-terminal" evidence="7">
    <location>
        <begin position="432"/>
        <end position="588"/>
    </location>
</feature>
<feature type="transmembrane region" description="Helical" evidence="5">
    <location>
        <begin position="326"/>
        <end position="348"/>
    </location>
</feature>
<proteinExistence type="predicted"/>
<protein>
    <recommendedName>
        <fullName evidence="10">Glycosyltransferase</fullName>
    </recommendedName>
</protein>
<comment type="subcellular location">
    <subcellularLocation>
        <location evidence="1">Membrane</location>
        <topology evidence="1">Multi-pass membrane protein</topology>
    </subcellularLocation>
</comment>
<comment type="caution">
    <text evidence="8">The sequence shown here is derived from an EMBL/GenBank/DDBJ whole genome shotgun (WGS) entry which is preliminary data.</text>
</comment>
<evidence type="ECO:0000313" key="9">
    <source>
        <dbReference type="Proteomes" id="UP001501176"/>
    </source>
</evidence>
<feature type="transmembrane region" description="Helical" evidence="5">
    <location>
        <begin position="255"/>
        <end position="274"/>
    </location>
</feature>
<keyword evidence="2 5" id="KW-0812">Transmembrane</keyword>
<evidence type="ECO:0000256" key="3">
    <source>
        <dbReference type="ARBA" id="ARBA00022989"/>
    </source>
</evidence>
<dbReference type="SUPFAM" id="SSF53756">
    <property type="entry name" value="UDP-Glycosyltransferase/glycogen phosphorylase"/>
    <property type="match status" value="1"/>
</dbReference>
<gene>
    <name evidence="8" type="ORF">GCM10009125_13170</name>
</gene>
<keyword evidence="9" id="KW-1185">Reference proteome</keyword>
<name>A0ABN0TMV0_9BURK</name>
<evidence type="ECO:0000256" key="1">
    <source>
        <dbReference type="ARBA" id="ARBA00004141"/>
    </source>
</evidence>
<evidence type="ECO:0000256" key="5">
    <source>
        <dbReference type="SAM" id="Phobius"/>
    </source>
</evidence>
<evidence type="ECO:0000313" key="8">
    <source>
        <dbReference type="EMBL" id="GAA0225567.1"/>
    </source>
</evidence>
<evidence type="ECO:0008006" key="10">
    <source>
        <dbReference type="Google" id="ProtNLM"/>
    </source>
</evidence>
<feature type="transmembrane region" description="Helical" evidence="5">
    <location>
        <begin position="383"/>
        <end position="403"/>
    </location>
</feature>
<dbReference type="InterPro" id="IPR001296">
    <property type="entry name" value="Glyco_trans_1"/>
</dbReference>
<dbReference type="PANTHER" id="PTHR45947">
    <property type="entry name" value="SULFOQUINOVOSYL TRANSFERASE SQD2"/>
    <property type="match status" value="1"/>
</dbReference>
<evidence type="ECO:0000256" key="4">
    <source>
        <dbReference type="ARBA" id="ARBA00023136"/>
    </source>
</evidence>
<feature type="transmembrane region" description="Helical" evidence="5">
    <location>
        <begin position="142"/>
        <end position="163"/>
    </location>
</feature>
<dbReference type="InterPro" id="IPR028098">
    <property type="entry name" value="Glyco_trans_4-like_N"/>
</dbReference>
<feature type="transmembrane region" description="Helical" evidence="5">
    <location>
        <begin position="36"/>
        <end position="55"/>
    </location>
</feature>
<accession>A0ABN0TMV0</accession>
<feature type="transmembrane region" description="Helical" evidence="5">
    <location>
        <begin position="169"/>
        <end position="191"/>
    </location>
</feature>
<dbReference type="Pfam" id="PF01943">
    <property type="entry name" value="Polysacc_synt"/>
    <property type="match status" value="1"/>
</dbReference>
<dbReference type="PANTHER" id="PTHR45947:SF3">
    <property type="entry name" value="SULFOQUINOVOSYL TRANSFERASE SQD2"/>
    <property type="match status" value="1"/>
</dbReference>